<reference evidence="2 3" key="1">
    <citation type="submission" date="2023-04" db="EMBL/GenBank/DDBJ databases">
        <title>Bacteroides pacosi sp. nov., isolated from the fecal material of an alpaca.</title>
        <authorList>
            <person name="Miller S."/>
            <person name="Hendry M."/>
            <person name="King J."/>
            <person name="Sankaranarayanan K."/>
            <person name="Lawson P.A."/>
        </authorList>
    </citation>
    <scope>NUCLEOTIDE SEQUENCE [LARGE SCALE GENOMIC DNA]</scope>
    <source>
        <strain evidence="2 3">A2-P53</strain>
    </source>
</reference>
<proteinExistence type="predicted"/>
<comment type="caution">
    <text evidence="2">The sequence shown here is derived from an EMBL/GenBank/DDBJ whole genome shotgun (WGS) entry which is preliminary data.</text>
</comment>
<organism evidence="2 3">
    <name type="scientific">Bacteroides vicugnae</name>
    <dbReference type="NCBI Taxonomy" id="3037989"/>
    <lineage>
        <taxon>Bacteria</taxon>
        <taxon>Pseudomonadati</taxon>
        <taxon>Bacteroidota</taxon>
        <taxon>Bacteroidia</taxon>
        <taxon>Bacteroidales</taxon>
        <taxon>Bacteroidaceae</taxon>
        <taxon>Bacteroides</taxon>
    </lineage>
</organism>
<accession>A0ABU5HQH6</accession>
<dbReference type="PROSITE" id="PS51257">
    <property type="entry name" value="PROKAR_LIPOPROTEIN"/>
    <property type="match status" value="1"/>
</dbReference>
<feature type="chain" id="PRO_5045254135" evidence="1">
    <location>
        <begin position="25"/>
        <end position="523"/>
    </location>
</feature>
<dbReference type="Proteomes" id="UP001292913">
    <property type="component" value="Unassembled WGS sequence"/>
</dbReference>
<sequence length="523" mass="60821">MRMNCKRIMMPLGVLLFGAMVAIACSNSESETENTGDGDLLAENVTVRINPNKTRVLRNPLNGWVLYLAREKNETFWEERGYDHMYVPDLAKYVKVSDYASSCYLRTNWKTLEPQKGKYAWDDPNSDISRIIKSVHDRGLRIAFRVLVDGRDQTQNTPEFVFDDGCKWYNNENNKCPYPDDKVFQKHYEDFVEAFGRQYDDPDKVDFIDGYGLGKWGESHAMVYANNENKFPVMEWITALYARCFTKVPLVINYHRMLGDTYQDSWQETVPPDAEPLLNIAINNGYILRHDAFGMSGYYKDWEKSIARKWRYKLPIIMEGGWVTDTHRYWYFDDAYRYREGHPEDVRKGEFEDSMLECVNTMDFRLGETESWFEKAFSYVQRFIAEGGYRLYPDMVSLPVSVNGGQDVTIVHRWRNMGWGYCPTNIKAWNQKYKVAFALLNDNNEVKKIFVDEQSDLSTWLKEAPTTYTTKLSMKGVSVGAYSWAVGLVDVTKDNEIGLEMAVNQDDNLLNSGWLKLKTITVN</sequence>
<keyword evidence="1" id="KW-0732">Signal</keyword>
<gene>
    <name evidence="2" type="ORF">QHG74_11845</name>
</gene>
<evidence type="ECO:0000313" key="2">
    <source>
        <dbReference type="EMBL" id="MDY7258406.1"/>
    </source>
</evidence>
<dbReference type="EMBL" id="JARZAK010000006">
    <property type="protein sequence ID" value="MDY7258406.1"/>
    <property type="molecule type" value="Genomic_DNA"/>
</dbReference>
<evidence type="ECO:0000313" key="3">
    <source>
        <dbReference type="Proteomes" id="UP001292913"/>
    </source>
</evidence>
<dbReference type="RefSeq" id="WP_217720932.1">
    <property type="nucleotide sequence ID" value="NZ_JARZAK010000006.1"/>
</dbReference>
<protein>
    <submittedName>
        <fullName evidence="2">DUF4832 domain-containing protein</fullName>
    </submittedName>
</protein>
<name>A0ABU5HQH6_9BACE</name>
<keyword evidence="3" id="KW-1185">Reference proteome</keyword>
<feature type="signal peptide" evidence="1">
    <location>
        <begin position="1"/>
        <end position="24"/>
    </location>
</feature>
<evidence type="ECO:0000256" key="1">
    <source>
        <dbReference type="SAM" id="SignalP"/>
    </source>
</evidence>